<dbReference type="PANTHER" id="PTHR31889">
    <property type="entry name" value="FUCOSYLTRANSFERASE 2-RELATED"/>
    <property type="match status" value="1"/>
</dbReference>
<evidence type="ECO:0000313" key="10">
    <source>
        <dbReference type="EMBL" id="CAI9112087.1"/>
    </source>
</evidence>
<dbReference type="GO" id="GO:0071555">
    <property type="term" value="P:cell wall organization"/>
    <property type="evidence" value="ECO:0007669"/>
    <property type="project" value="UniProtKB-KW"/>
</dbReference>
<protein>
    <submittedName>
        <fullName evidence="10">OLC1v1012465C1</fullName>
    </submittedName>
</protein>
<reference evidence="10" key="1">
    <citation type="submission" date="2023-03" db="EMBL/GenBank/DDBJ databases">
        <authorList>
            <person name="Julca I."/>
        </authorList>
    </citation>
    <scope>NUCLEOTIDE SEQUENCE</scope>
</reference>
<keyword evidence="3" id="KW-0328">Glycosyltransferase</keyword>
<feature type="transmembrane region" description="Helical" evidence="9">
    <location>
        <begin position="38"/>
        <end position="56"/>
    </location>
</feature>
<dbReference type="FunFam" id="3.40.50.11340:FF:000005">
    <property type="entry name" value="Galactoside 2-alpha-L-fucosyltransferase"/>
    <property type="match status" value="2"/>
</dbReference>
<evidence type="ECO:0000313" key="11">
    <source>
        <dbReference type="Proteomes" id="UP001161247"/>
    </source>
</evidence>
<evidence type="ECO:0000256" key="3">
    <source>
        <dbReference type="ARBA" id="ARBA00022676"/>
    </source>
</evidence>
<name>A0AAV1DYH0_OLDCO</name>
<dbReference type="GO" id="GO:0016020">
    <property type="term" value="C:membrane"/>
    <property type="evidence" value="ECO:0007669"/>
    <property type="project" value="InterPro"/>
</dbReference>
<keyword evidence="11" id="KW-1185">Reference proteome</keyword>
<proteinExistence type="inferred from homology"/>
<evidence type="ECO:0000256" key="1">
    <source>
        <dbReference type="ARBA" id="ARBA00004555"/>
    </source>
</evidence>
<keyword evidence="9" id="KW-0472">Membrane</keyword>
<dbReference type="Proteomes" id="UP001161247">
    <property type="component" value="Chromosome 7"/>
</dbReference>
<keyword evidence="9" id="KW-0812">Transmembrane</keyword>
<evidence type="ECO:0000256" key="7">
    <source>
        <dbReference type="ARBA" id="ARBA00023316"/>
    </source>
</evidence>
<dbReference type="GO" id="GO:0005794">
    <property type="term" value="C:Golgi apparatus"/>
    <property type="evidence" value="ECO:0007669"/>
    <property type="project" value="UniProtKB-SubCell"/>
</dbReference>
<keyword evidence="4" id="KW-0808">Transferase</keyword>
<dbReference type="GO" id="GO:0008107">
    <property type="term" value="F:galactoside 2-alpha-L-fucosyltransferase activity"/>
    <property type="evidence" value="ECO:0007669"/>
    <property type="project" value="InterPro"/>
</dbReference>
<dbReference type="EMBL" id="OX459124">
    <property type="protein sequence ID" value="CAI9112087.1"/>
    <property type="molecule type" value="Genomic_DNA"/>
</dbReference>
<evidence type="ECO:0000256" key="6">
    <source>
        <dbReference type="ARBA" id="ARBA00023180"/>
    </source>
</evidence>
<feature type="compositionally biased region" description="Basic and acidic residues" evidence="8">
    <location>
        <begin position="640"/>
        <end position="656"/>
    </location>
</feature>
<sequence length="1156" mass="133272">MQMRNSRLQSDRHDEREDDIVSRIAHGPWCGRNPVKSMAIFALCLVGSVLCASVLMKDRSNNKNIRIVRDFKPLKNDGQKDNRSLPVEVQQDKFLGGLIAEGFDEKSCLSRYQSLWNQKRKQTRRPSSHLISKLRDYEALHQRCGPLTDSFKKALRYLNSNNHEISSNSTDCKYVIWVARDGLGNRMITLVSAFLYAILTQKVLLVDHRTHISDLFCEPFPGTSWLIPSDFPPMIKSFDVNSPRTYGYLLKWKKLRSVIPPYLYLYLGNNNNEYDKRFYCDEDQTVIQKVPWLVVKSNVYYIPSLFLMPSFQEELRNLFPEKDTVFHFLGRYLFHPTNSVWKSITSYHNAHLANADERIGIQIRIFRTNPDPFDQILHQILACVIKENNLLPKISAKTRKPGTIPSGKSNKTKAVLMTSLDSRYYDLIDRMYVEGSTLTEEIIRVYQPSSEWKQNTANRSHNMKAWEEMYLLSLTDKLVTSSKSTFGYVPQSLGGMKPWILYRPEEYNASNSKPACQRALSMEPCFQAPPALDCKTGERVDFSKIVGYVRHCEDMNWTAVFLSGSVLFSVLMKDRSIDQNTRIVPDFKPLKTDHQGENHPQEAAAKSSPTPNQGENNTREVDAKPEELDKKSSLTPNPGEENRPREVDAKPEELDKSSSLTLKEGEKHNALVEVQQDKYLGGLIAEGFDEKSCLSRYQSLWKNKGPQIHRPSSHLISKLRNYEKLHRRCGPHTESFRKASQDLNASIHNNNNNFSISSDCKYVIWTARDGLGNRMITLVSTFIYALLTQKVLLVEPGAHISDLFCEPFPGTSWLIPSNFPPIIQNFGKDSPKTYDYILKWEKPGSVIPPYIYLYLAHDYTEEDKRFFCDEDQTFIQKVPWIIIKSNLYFVPSLFLMPSFEKELNKLFPKKETVFHFLGRYLFHPTNSVWSSISTYYNGYLARADEKIGIQIRIFKTNPDPFDKLLEQILACVIKENDLLPRINGEMKKAETPELAKSNRTKAALMTSLDSRYFDAIKMMYQEHSTQTGEIIRVFQPSNETKQRSSNRDHNRKALSEMYLLSLTDKLVTSSKSTFGYVAQSLGGMKPWILYRPEEYYASNPGCQRALSMEPCFQAPPTLDCKTSKRVDTGKIVEYIRHCEDMNWTWGLKLYDQDDEP</sequence>
<dbReference type="GO" id="GO:0042546">
    <property type="term" value="P:cell wall biogenesis"/>
    <property type="evidence" value="ECO:0007669"/>
    <property type="project" value="InterPro"/>
</dbReference>
<evidence type="ECO:0000256" key="9">
    <source>
        <dbReference type="SAM" id="Phobius"/>
    </source>
</evidence>
<evidence type="ECO:0000256" key="4">
    <source>
        <dbReference type="ARBA" id="ARBA00022679"/>
    </source>
</evidence>
<dbReference type="PANTHER" id="PTHR31889:SF2">
    <property type="entry name" value="FUCOSYLTRANSFERASE 3"/>
    <property type="match status" value="1"/>
</dbReference>
<dbReference type="InterPro" id="IPR004938">
    <property type="entry name" value="XG_FTase"/>
</dbReference>
<keyword evidence="6" id="KW-0325">Glycoprotein</keyword>
<accession>A0AAV1DYH0</accession>
<keyword evidence="5" id="KW-0333">Golgi apparatus</keyword>
<dbReference type="AlphaFoldDB" id="A0AAV1DYH0"/>
<feature type="compositionally biased region" description="Polar residues" evidence="8">
    <location>
        <begin position="607"/>
        <end position="616"/>
    </location>
</feature>
<comment type="subcellular location">
    <subcellularLocation>
        <location evidence="1">Golgi apparatus</location>
    </subcellularLocation>
</comment>
<evidence type="ECO:0000256" key="2">
    <source>
        <dbReference type="ARBA" id="ARBA00010481"/>
    </source>
</evidence>
<dbReference type="GO" id="GO:0009969">
    <property type="term" value="P:xyloglucan biosynthetic process"/>
    <property type="evidence" value="ECO:0007669"/>
    <property type="project" value="TreeGrafter"/>
</dbReference>
<comment type="similarity">
    <text evidence="2">Belongs to the glycosyltransferase 37 family.</text>
</comment>
<gene>
    <name evidence="10" type="ORF">OLC1_LOCUS19343</name>
</gene>
<dbReference type="Gene3D" id="3.40.50.11340">
    <property type="match status" value="2"/>
</dbReference>
<feature type="region of interest" description="Disordered" evidence="8">
    <location>
        <begin position="587"/>
        <end position="662"/>
    </location>
</feature>
<organism evidence="10 11">
    <name type="scientific">Oldenlandia corymbosa var. corymbosa</name>
    <dbReference type="NCBI Taxonomy" id="529605"/>
    <lineage>
        <taxon>Eukaryota</taxon>
        <taxon>Viridiplantae</taxon>
        <taxon>Streptophyta</taxon>
        <taxon>Embryophyta</taxon>
        <taxon>Tracheophyta</taxon>
        <taxon>Spermatophyta</taxon>
        <taxon>Magnoliopsida</taxon>
        <taxon>eudicotyledons</taxon>
        <taxon>Gunneridae</taxon>
        <taxon>Pentapetalae</taxon>
        <taxon>asterids</taxon>
        <taxon>lamiids</taxon>
        <taxon>Gentianales</taxon>
        <taxon>Rubiaceae</taxon>
        <taxon>Rubioideae</taxon>
        <taxon>Spermacoceae</taxon>
        <taxon>Hedyotis-Oldenlandia complex</taxon>
        <taxon>Oldenlandia</taxon>
    </lineage>
</organism>
<evidence type="ECO:0000256" key="5">
    <source>
        <dbReference type="ARBA" id="ARBA00023034"/>
    </source>
</evidence>
<feature type="compositionally biased region" description="Basic and acidic residues" evidence="8">
    <location>
        <begin position="617"/>
        <end position="632"/>
    </location>
</feature>
<keyword evidence="7" id="KW-0961">Cell wall biogenesis/degradation</keyword>
<evidence type="ECO:0000256" key="8">
    <source>
        <dbReference type="SAM" id="MobiDB-lite"/>
    </source>
</evidence>
<keyword evidence="9" id="KW-1133">Transmembrane helix</keyword>
<dbReference type="Pfam" id="PF03254">
    <property type="entry name" value="XG_FTase"/>
    <property type="match status" value="2"/>
</dbReference>
<feature type="compositionally biased region" description="Basic and acidic residues" evidence="8">
    <location>
        <begin position="588"/>
        <end position="600"/>
    </location>
</feature>